<dbReference type="InterPro" id="IPR057622">
    <property type="entry name" value="CARM1-like_PH"/>
</dbReference>
<keyword evidence="2" id="KW-1185">Reference proteome</keyword>
<keyword evidence="3" id="KW-0808">Transferase</keyword>
<accession>A0ABM1GED0</accession>
<dbReference type="GO" id="GO:0008168">
    <property type="term" value="F:methyltransferase activity"/>
    <property type="evidence" value="ECO:0007669"/>
    <property type="project" value="UniProtKB-KW"/>
</dbReference>
<dbReference type="GeneID" id="107014509"/>
<keyword evidence="3" id="KW-0489">Methyltransferase</keyword>
<evidence type="ECO:0000259" key="1">
    <source>
        <dbReference type="Pfam" id="PF25350"/>
    </source>
</evidence>
<dbReference type="RefSeq" id="XP_015069924.1">
    <property type="nucleotide sequence ID" value="XM_015214438.2"/>
</dbReference>
<dbReference type="Pfam" id="PF25350">
    <property type="entry name" value="PH_PRMT_N"/>
    <property type="match status" value="1"/>
</dbReference>
<sequence length="180" mass="20406">MEENQKQQQFLVSSVSELTSSSSSLFSKTEPVFARFSLDSGLPELRFGQGAELSDAVVFNVKISQLFKLGPVESLCISEANKEKSHSRGISIQFRNEEESRAFHCAFEQWKKEVVVQECSLNNGAVSTSKSKFDDKIEASSAKMYFHYYGQLLHQQNMLQDFVRTGILNFDIMEFPHRGS</sequence>
<evidence type="ECO:0000313" key="3">
    <source>
        <dbReference type="RefSeq" id="XP_015069924.1"/>
    </source>
</evidence>
<reference evidence="3" key="2">
    <citation type="submission" date="2025-08" db="UniProtKB">
        <authorList>
            <consortium name="RefSeq"/>
        </authorList>
    </citation>
    <scope>IDENTIFICATION</scope>
</reference>
<feature type="domain" description="Probable histone-arginine methyltransferase CARM1-like N-terminal PH" evidence="1">
    <location>
        <begin position="7"/>
        <end position="112"/>
    </location>
</feature>
<organism evidence="2 3">
    <name type="scientific">Solanum pennellii</name>
    <name type="common">Tomato</name>
    <name type="synonym">Lycopersicon pennellii</name>
    <dbReference type="NCBI Taxonomy" id="28526"/>
    <lineage>
        <taxon>Eukaryota</taxon>
        <taxon>Viridiplantae</taxon>
        <taxon>Streptophyta</taxon>
        <taxon>Embryophyta</taxon>
        <taxon>Tracheophyta</taxon>
        <taxon>Spermatophyta</taxon>
        <taxon>Magnoliopsida</taxon>
        <taxon>eudicotyledons</taxon>
        <taxon>Gunneridae</taxon>
        <taxon>Pentapetalae</taxon>
        <taxon>asterids</taxon>
        <taxon>lamiids</taxon>
        <taxon>Solanales</taxon>
        <taxon>Solanaceae</taxon>
        <taxon>Solanoideae</taxon>
        <taxon>Solaneae</taxon>
        <taxon>Solanum</taxon>
        <taxon>Solanum subgen. Lycopersicon</taxon>
    </lineage>
</organism>
<gene>
    <name evidence="3" type="primary">LOC107014509</name>
</gene>
<reference evidence="2" key="1">
    <citation type="journal article" date="2014" name="Nat. Genet.">
        <title>The genome of the stress-tolerant wild tomato species Solanum pennellii.</title>
        <authorList>
            <person name="Bolger A."/>
            <person name="Scossa F."/>
            <person name="Bolger M.E."/>
            <person name="Lanz C."/>
            <person name="Maumus F."/>
            <person name="Tohge T."/>
            <person name="Quesneville H."/>
            <person name="Alseekh S."/>
            <person name="Sorensen I."/>
            <person name="Lichtenstein G."/>
            <person name="Fich E.A."/>
            <person name="Conte M."/>
            <person name="Keller H."/>
            <person name="Schneeberger K."/>
            <person name="Schwacke R."/>
            <person name="Ofner I."/>
            <person name="Vrebalov J."/>
            <person name="Xu Y."/>
            <person name="Osorio S."/>
            <person name="Aflitos S.A."/>
            <person name="Schijlen E."/>
            <person name="Jimenez-Gomez J.M."/>
            <person name="Ryngajllo M."/>
            <person name="Kimura S."/>
            <person name="Kumar R."/>
            <person name="Koenig D."/>
            <person name="Headland L.R."/>
            <person name="Maloof J.N."/>
            <person name="Sinha N."/>
            <person name="van Ham R.C."/>
            <person name="Lankhorst R.K."/>
            <person name="Mao L."/>
            <person name="Vogel A."/>
            <person name="Arsova B."/>
            <person name="Panstruga R."/>
            <person name="Fei Z."/>
            <person name="Rose J.K."/>
            <person name="Zamir D."/>
            <person name="Carrari F."/>
            <person name="Giovannoni J.J."/>
            <person name="Weigel D."/>
            <person name="Usadel B."/>
            <person name="Fernie A.R."/>
        </authorList>
    </citation>
    <scope>NUCLEOTIDE SEQUENCE [LARGE SCALE GENOMIC DNA]</scope>
    <source>
        <strain evidence="2">cv. LA0716</strain>
    </source>
</reference>
<protein>
    <submittedName>
        <fullName evidence="3">Probable histone-arginine methyltransferase 1.3</fullName>
    </submittedName>
</protein>
<name>A0ABM1GED0_SOLPN</name>
<dbReference type="GO" id="GO:0032259">
    <property type="term" value="P:methylation"/>
    <property type="evidence" value="ECO:0007669"/>
    <property type="project" value="UniProtKB-KW"/>
</dbReference>
<proteinExistence type="predicted"/>
<dbReference type="Proteomes" id="UP000694930">
    <property type="component" value="Chromosome 3"/>
</dbReference>
<evidence type="ECO:0000313" key="2">
    <source>
        <dbReference type="Proteomes" id="UP000694930"/>
    </source>
</evidence>